<dbReference type="PANTHER" id="PTHR23306:SF21">
    <property type="entry name" value="UBIQUITIN-CONJUGATING ENZYME_RWD-LIKE PROTEIN"/>
    <property type="match status" value="1"/>
</dbReference>
<gene>
    <name evidence="11" type="ORF">CB5_LOCUS29197</name>
</gene>
<sequence length="314" mass="34591">MQHVDSVPLLTEKMESSVNSSAYPEALPLSPPRLPLPLPSVDPFTHHRDGTTVNLLNAQGFLPVPTSTDSDVLVTVWVPQNYPFAAPTVYVFPAAPSARLLPDHPFVDRSTGLTTSPYADTWRYPLSNLSGLARDLTAILTLCPPCGGANIEAERDREEEVTGPLVTRLCRDAARLRAKAEEDIERLWAEQAVLRGRARAVDAAMEELEEEREGLERALARKVRDTRVISEWLGSVCGGANELSDGEGFEEGDETSRRLVANAAAELAIDETVDALTVALEKGLVGVKVYLKQVRALAREQFFHRRMVIQKWSI</sequence>
<dbReference type="Pfam" id="PF05743">
    <property type="entry name" value="UEV"/>
    <property type="match status" value="1"/>
</dbReference>
<dbReference type="Gene3D" id="3.10.110.10">
    <property type="entry name" value="Ubiquitin Conjugating Enzyme"/>
    <property type="match status" value="1"/>
</dbReference>
<dbReference type="Pfam" id="PF09454">
    <property type="entry name" value="Vps23_core"/>
    <property type="match status" value="1"/>
</dbReference>
<dbReference type="InterPro" id="IPR037202">
    <property type="entry name" value="ESCRT_assembly_dom"/>
</dbReference>
<feature type="domain" description="UEV" evidence="10">
    <location>
        <begin position="1"/>
        <end position="150"/>
    </location>
</feature>
<evidence type="ECO:0000256" key="8">
    <source>
        <dbReference type="SAM" id="Coils"/>
    </source>
</evidence>
<reference evidence="11" key="1">
    <citation type="submission" date="2020-07" db="EMBL/GenBank/DDBJ databases">
        <authorList>
            <person name="Lin J."/>
        </authorList>
    </citation>
    <scope>NUCLEOTIDE SEQUENCE</scope>
</reference>
<evidence type="ECO:0000256" key="2">
    <source>
        <dbReference type="ARBA" id="ARBA00009594"/>
    </source>
</evidence>
<dbReference type="EMBL" id="CAJEUB010000010">
    <property type="protein sequence ID" value="CAD1845986.1"/>
    <property type="molecule type" value="Genomic_DNA"/>
</dbReference>
<proteinExistence type="inferred from homology"/>
<dbReference type="Gene3D" id="6.10.140.820">
    <property type="match status" value="1"/>
</dbReference>
<keyword evidence="4" id="KW-0967">Endosome</keyword>
<evidence type="ECO:0000256" key="4">
    <source>
        <dbReference type="ARBA" id="ARBA00022753"/>
    </source>
</evidence>
<organism evidence="11">
    <name type="scientific">Ananas comosus var. bracteatus</name>
    <name type="common">red pineapple</name>
    <dbReference type="NCBI Taxonomy" id="296719"/>
    <lineage>
        <taxon>Eukaryota</taxon>
        <taxon>Viridiplantae</taxon>
        <taxon>Streptophyta</taxon>
        <taxon>Embryophyta</taxon>
        <taxon>Tracheophyta</taxon>
        <taxon>Spermatophyta</taxon>
        <taxon>Magnoliopsida</taxon>
        <taxon>Liliopsida</taxon>
        <taxon>Poales</taxon>
        <taxon>Bromeliaceae</taxon>
        <taxon>Bromelioideae</taxon>
        <taxon>Ananas</taxon>
    </lineage>
</organism>
<protein>
    <recommendedName>
        <fullName evidence="12">Protein ELC-like</fullName>
    </recommendedName>
</protein>
<keyword evidence="3 7" id="KW-0813">Transport</keyword>
<evidence type="ECO:0000256" key="1">
    <source>
        <dbReference type="ARBA" id="ARBA00004177"/>
    </source>
</evidence>
<dbReference type="InterPro" id="IPR016135">
    <property type="entry name" value="UBQ-conjugating_enzyme/RWD"/>
</dbReference>
<comment type="similarity">
    <text evidence="2">Belongs to the ubiquitin-conjugating enzyme family. UEV subfamily.</text>
</comment>
<dbReference type="InterPro" id="IPR017916">
    <property type="entry name" value="SB_dom"/>
</dbReference>
<evidence type="ECO:0000256" key="6">
    <source>
        <dbReference type="ARBA" id="ARBA00023054"/>
    </source>
</evidence>
<dbReference type="SUPFAM" id="SSF54495">
    <property type="entry name" value="UBC-like"/>
    <property type="match status" value="1"/>
</dbReference>
<dbReference type="GO" id="GO:0015031">
    <property type="term" value="P:protein transport"/>
    <property type="evidence" value="ECO:0007669"/>
    <property type="project" value="UniProtKB-UniRule"/>
</dbReference>
<evidence type="ECO:0000256" key="5">
    <source>
        <dbReference type="ARBA" id="ARBA00022927"/>
    </source>
</evidence>
<dbReference type="AlphaFoldDB" id="A0A6V7QT87"/>
<dbReference type="CDD" id="cd11685">
    <property type="entry name" value="UEV_TSG101-like"/>
    <property type="match status" value="1"/>
</dbReference>
<dbReference type="GO" id="GO:0043130">
    <property type="term" value="F:ubiquitin binding"/>
    <property type="evidence" value="ECO:0007669"/>
    <property type="project" value="TreeGrafter"/>
</dbReference>
<dbReference type="PROSITE" id="PS51322">
    <property type="entry name" value="UEV"/>
    <property type="match status" value="1"/>
</dbReference>
<feature type="domain" description="SB" evidence="9">
    <location>
        <begin position="253"/>
        <end position="314"/>
    </location>
</feature>
<comment type="subcellular location">
    <subcellularLocation>
        <location evidence="1">Endosome</location>
    </subcellularLocation>
</comment>
<name>A0A6V7QT87_ANACO</name>
<evidence type="ECO:0000259" key="10">
    <source>
        <dbReference type="PROSITE" id="PS51322"/>
    </source>
</evidence>
<accession>A0A6V7QT87</accession>
<evidence type="ECO:0008006" key="12">
    <source>
        <dbReference type="Google" id="ProtNLM"/>
    </source>
</evidence>
<dbReference type="InterPro" id="IPR008883">
    <property type="entry name" value="UEV_N"/>
</dbReference>
<dbReference type="PROSITE" id="PS51312">
    <property type="entry name" value="SB"/>
    <property type="match status" value="1"/>
</dbReference>
<evidence type="ECO:0000256" key="3">
    <source>
        <dbReference type="ARBA" id="ARBA00022448"/>
    </source>
</evidence>
<evidence type="ECO:0000259" key="9">
    <source>
        <dbReference type="PROSITE" id="PS51312"/>
    </source>
</evidence>
<evidence type="ECO:0000313" key="11">
    <source>
        <dbReference type="EMBL" id="CAD1845986.1"/>
    </source>
</evidence>
<feature type="coiled-coil region" evidence="8">
    <location>
        <begin position="191"/>
        <end position="225"/>
    </location>
</feature>
<keyword evidence="6 8" id="KW-0175">Coiled coil</keyword>
<evidence type="ECO:0000256" key="7">
    <source>
        <dbReference type="PROSITE-ProRule" id="PRU00644"/>
    </source>
</evidence>
<dbReference type="GO" id="GO:0008333">
    <property type="term" value="P:endosome to lysosome transport"/>
    <property type="evidence" value="ECO:0007669"/>
    <property type="project" value="TreeGrafter"/>
</dbReference>
<keyword evidence="5 7" id="KW-0653">Protein transport</keyword>
<dbReference type="InterPro" id="IPR052070">
    <property type="entry name" value="ESCRT-I_UEV_domain"/>
</dbReference>
<dbReference type="SUPFAM" id="SSF140111">
    <property type="entry name" value="Endosomal sorting complex assembly domain"/>
    <property type="match status" value="1"/>
</dbReference>
<dbReference type="PANTHER" id="PTHR23306">
    <property type="entry name" value="TUMOR SUSCEPTIBILITY GENE 101 PROTEIN-RELATED"/>
    <property type="match status" value="1"/>
</dbReference>
<dbReference type="GO" id="GO:0000813">
    <property type="term" value="C:ESCRT I complex"/>
    <property type="evidence" value="ECO:0007669"/>
    <property type="project" value="TreeGrafter"/>
</dbReference>